<comment type="similarity">
    <text evidence="8">Belongs to the anthranilate phosphoribosyltransferase family.</text>
</comment>
<gene>
    <name evidence="8" type="primary">trpD</name>
    <name evidence="11" type="ordered locus">TUZN_2099</name>
</gene>
<evidence type="ECO:0000256" key="7">
    <source>
        <dbReference type="ARBA" id="ARBA00023141"/>
    </source>
</evidence>
<dbReference type="KEGG" id="tuz:TUZN_2099"/>
<comment type="cofactor">
    <cofactor evidence="8">
        <name>Mg(2+)</name>
        <dbReference type="ChEBI" id="CHEBI:18420"/>
    </cofactor>
    <text evidence="8">Binds 2 magnesium ions per monomer.</text>
</comment>
<evidence type="ECO:0000256" key="3">
    <source>
        <dbReference type="ARBA" id="ARBA00022605"/>
    </source>
</evidence>
<dbReference type="GO" id="GO:0004048">
    <property type="term" value="F:anthranilate phosphoribosyltransferase activity"/>
    <property type="evidence" value="ECO:0007669"/>
    <property type="project" value="UniProtKB-UniRule"/>
</dbReference>
<dbReference type="PANTHER" id="PTHR43285:SF2">
    <property type="entry name" value="ANTHRANILATE PHOSPHORIBOSYLTRANSFERASE"/>
    <property type="match status" value="1"/>
</dbReference>
<reference key="2">
    <citation type="submission" date="2011-03" db="EMBL/GenBank/DDBJ databases">
        <title>Complete genome sequence of the thermoacidophilic crenarchaeon Thermoproteus uzoniensis 768-20.</title>
        <authorList>
            <person name="Mardanov A.V."/>
            <person name="Gumerov V.M."/>
            <person name="Beletsky A.V."/>
            <person name="Prokofeva M.I."/>
            <person name="Bonch-Osmolovskaya E.A."/>
            <person name="Ravin N.V."/>
            <person name="Skryabin K.G."/>
        </authorList>
    </citation>
    <scope>NUCLEOTIDE SEQUENCE</scope>
    <source>
        <strain>768-20</strain>
    </source>
</reference>
<dbReference type="GO" id="GO:0000287">
    <property type="term" value="F:magnesium ion binding"/>
    <property type="evidence" value="ECO:0007669"/>
    <property type="project" value="UniProtKB-UniRule"/>
</dbReference>
<dbReference type="InterPro" id="IPR017459">
    <property type="entry name" value="Glycosyl_Trfase_fam3_N_dom"/>
</dbReference>
<comment type="caution">
    <text evidence="8">Lacks conserved residue(s) required for the propagation of feature annotation.</text>
</comment>
<dbReference type="GO" id="GO:0000162">
    <property type="term" value="P:L-tryptophan biosynthetic process"/>
    <property type="evidence" value="ECO:0007669"/>
    <property type="project" value="UniProtKB-UniRule"/>
</dbReference>
<dbReference type="Pfam" id="PF02885">
    <property type="entry name" value="Glycos_trans_3N"/>
    <property type="match status" value="1"/>
</dbReference>
<keyword evidence="5 8" id="KW-0808">Transferase</keyword>
<proteinExistence type="inferred from homology"/>
<organism evidence="11 12">
    <name type="scientific">Thermoproteus uzoniensis (strain 768-20)</name>
    <dbReference type="NCBI Taxonomy" id="999630"/>
    <lineage>
        <taxon>Archaea</taxon>
        <taxon>Thermoproteota</taxon>
        <taxon>Thermoprotei</taxon>
        <taxon>Thermoproteales</taxon>
        <taxon>Thermoproteaceae</taxon>
        <taxon>Thermoproteus</taxon>
    </lineage>
</organism>
<dbReference type="InterPro" id="IPR005940">
    <property type="entry name" value="Anthranilate_Pribosyl_Tfrase"/>
</dbReference>
<name>F2L5D1_THEU7</name>
<evidence type="ECO:0000256" key="5">
    <source>
        <dbReference type="ARBA" id="ARBA00022679"/>
    </source>
</evidence>
<protein>
    <recommendedName>
        <fullName evidence="2 8">Anthranilate phosphoribosyltransferase</fullName>
        <ecNumber evidence="2 8">2.4.2.18</ecNumber>
    </recommendedName>
</protein>
<feature type="binding site" evidence="8">
    <location>
        <position position="107"/>
    </location>
    <ligand>
        <name>anthranilate</name>
        <dbReference type="ChEBI" id="CHEBI:16567"/>
        <label>1</label>
    </ligand>
</feature>
<reference evidence="11 12" key="1">
    <citation type="journal article" date="2011" name="J. Bacteriol.">
        <title>Complete genome sequence of the thermoacidophilic crenarchaeon Thermoproteus uzoniensis 768-20.</title>
        <authorList>
            <person name="Mardanov A.V."/>
            <person name="Gumerov V.M."/>
            <person name="Beletsky A.V."/>
            <person name="Prokofeva M.I."/>
            <person name="Bonch-Osmolovskaya E.A."/>
            <person name="Ravin N.V."/>
            <person name="Skryabin K.G."/>
        </authorList>
    </citation>
    <scope>NUCLEOTIDE SEQUENCE [LARGE SCALE GENOMIC DNA]</scope>
    <source>
        <strain evidence="11 12">768-20</strain>
    </source>
</reference>
<dbReference type="AlphaFoldDB" id="F2L5D1"/>
<dbReference type="HOGENOM" id="CLU_034315_2_1_2"/>
<dbReference type="InterPro" id="IPR036320">
    <property type="entry name" value="Glycosyl_Trfase_fam3_N_dom_sf"/>
</dbReference>
<feature type="binding site" evidence="8">
    <location>
        <begin position="104"/>
        <end position="112"/>
    </location>
    <ligand>
        <name>5-phospho-alpha-D-ribose 1-diphosphate</name>
        <dbReference type="ChEBI" id="CHEBI:58017"/>
    </ligand>
</feature>
<evidence type="ECO:0000259" key="10">
    <source>
        <dbReference type="Pfam" id="PF02885"/>
    </source>
</evidence>
<feature type="binding site" evidence="8">
    <location>
        <position position="76"/>
    </location>
    <ligand>
        <name>anthranilate</name>
        <dbReference type="ChEBI" id="CHEBI:16567"/>
        <label>1</label>
    </ligand>
</feature>
<dbReference type="NCBIfam" id="TIGR01245">
    <property type="entry name" value="trpD"/>
    <property type="match status" value="1"/>
</dbReference>
<keyword evidence="3 8" id="KW-0028">Amino-acid biosynthesis</keyword>
<evidence type="ECO:0000256" key="1">
    <source>
        <dbReference type="ARBA" id="ARBA00004907"/>
    </source>
</evidence>
<dbReference type="STRING" id="999630.TUZN_2099"/>
<evidence type="ECO:0000259" key="9">
    <source>
        <dbReference type="Pfam" id="PF00591"/>
    </source>
</evidence>
<dbReference type="Gene3D" id="3.40.1030.10">
    <property type="entry name" value="Nucleoside phosphorylase/phosphoribosyltransferase catalytic domain"/>
    <property type="match status" value="1"/>
</dbReference>
<evidence type="ECO:0000256" key="8">
    <source>
        <dbReference type="HAMAP-Rule" id="MF_00211"/>
    </source>
</evidence>
<dbReference type="UniPathway" id="UPA00035">
    <property type="reaction ID" value="UER00041"/>
</dbReference>
<evidence type="ECO:0000313" key="11">
    <source>
        <dbReference type="EMBL" id="AEA13556.1"/>
    </source>
</evidence>
<feature type="domain" description="Glycosyl transferase family 3" evidence="9">
    <location>
        <begin position="70"/>
        <end position="317"/>
    </location>
</feature>
<feature type="binding site" evidence="8">
    <location>
        <position position="162"/>
    </location>
    <ligand>
        <name>anthranilate</name>
        <dbReference type="ChEBI" id="CHEBI:16567"/>
        <label>2</label>
    </ligand>
</feature>
<keyword evidence="8" id="KW-0460">Magnesium</keyword>
<sequence>MSLKKLGEGGALSYEESYALALSMLRGELGDVEIAAALTAMRVRGETPEEVAGFARAARDTCVKVEVDLPAIDTAGTGGDGQRTINLSTAAALVASAAGAYVLKHGNRSVTSPTGSADFLEALGYNINLKPAEAIQALKASRFAFLFAPAYHPTFSRVAPVRKRLPYRTIFNIVGPLANPGQVKRQVIGVAERRLMPVVARAAAMLGLEHVLVVHGEPGIDEVSIEGATAVAEMRGGRVEEYVVTPEDLGIPRGRIPRADTREESVAKTLRGLRGEDREAEHAIAVNAAFALYVAGLAGDVKDGLELALQTIESGRAAQHVDVVVRASRP</sequence>
<dbReference type="Gene3D" id="1.20.970.10">
    <property type="entry name" value="Transferase, Pyrimidine Nucleoside Phosphorylase, Chain C"/>
    <property type="match status" value="1"/>
</dbReference>
<dbReference type="EMBL" id="CP002590">
    <property type="protein sequence ID" value="AEA13556.1"/>
    <property type="molecule type" value="Genomic_DNA"/>
</dbReference>
<keyword evidence="6 8" id="KW-0822">Tryptophan biosynthesis</keyword>
<evidence type="ECO:0000256" key="4">
    <source>
        <dbReference type="ARBA" id="ARBA00022676"/>
    </source>
</evidence>
<evidence type="ECO:0000313" key="12">
    <source>
        <dbReference type="Proteomes" id="UP000008138"/>
    </source>
</evidence>
<feature type="binding site" evidence="8">
    <location>
        <position position="116"/>
    </location>
    <ligand>
        <name>5-phospho-alpha-D-ribose 1-diphosphate</name>
        <dbReference type="ChEBI" id="CHEBI:58017"/>
    </ligand>
</feature>
<dbReference type="SUPFAM" id="SSF52418">
    <property type="entry name" value="Nucleoside phosphorylase/phosphoribosyltransferase catalytic domain"/>
    <property type="match status" value="1"/>
</dbReference>
<dbReference type="InterPro" id="IPR000312">
    <property type="entry name" value="Glycosyl_Trfase_fam3"/>
</dbReference>
<evidence type="ECO:0000256" key="2">
    <source>
        <dbReference type="ARBA" id="ARBA00011948"/>
    </source>
</evidence>
<feature type="binding site" evidence="8">
    <location>
        <position position="221"/>
    </location>
    <ligand>
        <name>Mg(2+)</name>
        <dbReference type="ChEBI" id="CHEBI:18420"/>
        <label>2</label>
    </ligand>
</feature>
<dbReference type="GO" id="GO:0005829">
    <property type="term" value="C:cytosol"/>
    <property type="evidence" value="ECO:0007669"/>
    <property type="project" value="TreeGrafter"/>
</dbReference>
<comment type="pathway">
    <text evidence="1 8">Amino-acid biosynthesis; L-tryptophan biosynthesis; L-tryptophan from chorismate: step 2/5.</text>
</comment>
<keyword evidence="12" id="KW-1185">Reference proteome</keyword>
<accession>F2L5D1</accession>
<dbReference type="GeneID" id="10361609"/>
<keyword evidence="7 8" id="KW-0057">Aromatic amino acid biosynthesis</keyword>
<feature type="binding site" evidence="8">
    <location>
        <begin position="86"/>
        <end position="89"/>
    </location>
    <ligand>
        <name>5-phospho-alpha-D-ribose 1-diphosphate</name>
        <dbReference type="ChEBI" id="CHEBI:58017"/>
    </ligand>
</feature>
<feature type="binding site" evidence="8">
    <location>
        <position position="76"/>
    </location>
    <ligand>
        <name>5-phospho-alpha-D-ribose 1-diphosphate</name>
        <dbReference type="ChEBI" id="CHEBI:58017"/>
    </ligand>
</feature>
<keyword evidence="4 8" id="KW-0328">Glycosyltransferase</keyword>
<comment type="function">
    <text evidence="8">Catalyzes the transfer of the phosphoribosyl group of 5-phosphorylribose-1-pyrophosphate (PRPP) to anthranilate to yield N-(5'-phosphoribosyl)-anthranilate (PRA).</text>
</comment>
<dbReference type="FunFam" id="3.40.1030.10:FF:000002">
    <property type="entry name" value="Anthranilate phosphoribosyltransferase"/>
    <property type="match status" value="1"/>
</dbReference>
<dbReference type="eggNOG" id="arCOG02012">
    <property type="taxonomic scope" value="Archaea"/>
</dbReference>
<dbReference type="Pfam" id="PF00591">
    <property type="entry name" value="Glycos_transf_3"/>
    <property type="match status" value="1"/>
</dbReference>
<feature type="binding site" evidence="8">
    <location>
        <position position="222"/>
    </location>
    <ligand>
        <name>Mg(2+)</name>
        <dbReference type="ChEBI" id="CHEBI:18420"/>
        <label>1</label>
    </ligand>
</feature>
<dbReference type="RefSeq" id="WP_013680891.1">
    <property type="nucleotide sequence ID" value="NC_015315.1"/>
</dbReference>
<feature type="binding site" evidence="8">
    <location>
        <begin position="79"/>
        <end position="80"/>
    </location>
    <ligand>
        <name>5-phospho-alpha-D-ribose 1-diphosphate</name>
        <dbReference type="ChEBI" id="CHEBI:58017"/>
    </ligand>
</feature>
<dbReference type="EC" id="2.4.2.18" evidence="2 8"/>
<dbReference type="OrthoDB" id="8214at2157"/>
<feature type="binding site" evidence="8">
    <location>
        <position position="84"/>
    </location>
    <ligand>
        <name>5-phospho-alpha-D-ribose 1-diphosphate</name>
        <dbReference type="ChEBI" id="CHEBI:58017"/>
    </ligand>
</feature>
<dbReference type="PANTHER" id="PTHR43285">
    <property type="entry name" value="ANTHRANILATE PHOSPHORIBOSYLTRANSFERASE"/>
    <property type="match status" value="1"/>
</dbReference>
<comment type="subunit">
    <text evidence="8">Homodimer.</text>
</comment>
<dbReference type="InterPro" id="IPR035902">
    <property type="entry name" value="Nuc_phospho_transferase"/>
</dbReference>
<dbReference type="HAMAP" id="MF_00211">
    <property type="entry name" value="TrpD"/>
    <property type="match status" value="1"/>
</dbReference>
<evidence type="ECO:0000256" key="6">
    <source>
        <dbReference type="ARBA" id="ARBA00022822"/>
    </source>
</evidence>
<keyword evidence="8" id="KW-0479">Metal-binding</keyword>
<feature type="domain" description="Glycosyl transferase family 3 N-terminal" evidence="10">
    <location>
        <begin position="3"/>
        <end position="62"/>
    </location>
</feature>
<dbReference type="Proteomes" id="UP000008138">
    <property type="component" value="Chromosome"/>
</dbReference>
<comment type="catalytic activity">
    <reaction evidence="8">
        <text>N-(5-phospho-beta-D-ribosyl)anthranilate + diphosphate = 5-phospho-alpha-D-ribose 1-diphosphate + anthranilate</text>
        <dbReference type="Rhea" id="RHEA:11768"/>
        <dbReference type="ChEBI" id="CHEBI:16567"/>
        <dbReference type="ChEBI" id="CHEBI:18277"/>
        <dbReference type="ChEBI" id="CHEBI:33019"/>
        <dbReference type="ChEBI" id="CHEBI:58017"/>
        <dbReference type="EC" id="2.4.2.18"/>
    </reaction>
</comment>
<dbReference type="SUPFAM" id="SSF47648">
    <property type="entry name" value="Nucleoside phosphorylase/phosphoribosyltransferase N-terminal domain"/>
    <property type="match status" value="1"/>
</dbReference>
<feature type="binding site" evidence="8">
    <location>
        <position position="88"/>
    </location>
    <ligand>
        <name>Mg(2+)</name>
        <dbReference type="ChEBI" id="CHEBI:18420"/>
        <label>1</label>
    </ligand>
</feature>
<feature type="binding site" evidence="8">
    <location>
        <position position="222"/>
    </location>
    <ligand>
        <name>Mg(2+)</name>
        <dbReference type="ChEBI" id="CHEBI:18420"/>
        <label>2</label>
    </ligand>
</feature>